<dbReference type="PANTHER" id="PTHR33116:SF86">
    <property type="entry name" value="REVERSE TRANSCRIPTASE DOMAIN-CONTAINING PROTEIN"/>
    <property type="match status" value="1"/>
</dbReference>
<organism evidence="2 3">
    <name type="scientific">Gossypium arboreum</name>
    <name type="common">Tree cotton</name>
    <name type="synonym">Gossypium nanking</name>
    <dbReference type="NCBI Taxonomy" id="29729"/>
    <lineage>
        <taxon>Eukaryota</taxon>
        <taxon>Viridiplantae</taxon>
        <taxon>Streptophyta</taxon>
        <taxon>Embryophyta</taxon>
        <taxon>Tracheophyta</taxon>
        <taxon>Spermatophyta</taxon>
        <taxon>Magnoliopsida</taxon>
        <taxon>eudicotyledons</taxon>
        <taxon>Gunneridae</taxon>
        <taxon>Pentapetalae</taxon>
        <taxon>rosids</taxon>
        <taxon>malvids</taxon>
        <taxon>Malvales</taxon>
        <taxon>Malvaceae</taxon>
        <taxon>Malvoideae</taxon>
        <taxon>Gossypium</taxon>
    </lineage>
</organism>
<dbReference type="PANTHER" id="PTHR33116">
    <property type="entry name" value="REVERSE TRANSCRIPTASE ZINC-BINDING DOMAIN-CONTAINING PROTEIN-RELATED-RELATED"/>
    <property type="match status" value="1"/>
</dbReference>
<comment type="caution">
    <text evidence="2">The sequence shown here is derived from an EMBL/GenBank/DDBJ whole genome shotgun (WGS) entry which is preliminary data.</text>
</comment>
<evidence type="ECO:0000313" key="2">
    <source>
        <dbReference type="EMBL" id="KAK5810623.1"/>
    </source>
</evidence>
<sequence length="387" mass="44398">MLSDEAARFFENLYGEIPTLMSALPMNLFPRLTEKDIDFLKKPILNDEIKKALFDMALLKAPRSDGFHLDSVEGAVCEWVQEIFTGNKIEKDINNTLIVLIPKKDRPKDFSQFLPISLCTVMYKLVMKVIANRFKVVFPNYISPEQAGFNVGHNIFDNIINTQEVIHSMRIDLEKAYDMISWDFIDVTLVAAGIPEFLRKAILFVLKSQQVGGIRFGYLGQYLSHLFFADNLVIFGKEEMGQALLLKEILKRFCDFSGHKISARKSNMYLSKGVDDSLCDQISQFFRFQKVLNLRRYLGVPLLYNRITKSTLNFIVEKVRCKLQNWEARKLSFAERVTLAQSVLLAIPNYFMQSLLVPKGVCDEIEKIARQFILGSSIRHPKISLVG</sequence>
<dbReference type="Proteomes" id="UP001358586">
    <property type="component" value="Chromosome 8"/>
</dbReference>
<gene>
    <name evidence="2" type="ORF">PVK06_025939</name>
</gene>
<protein>
    <recommendedName>
        <fullName evidence="1">Reverse transcriptase domain-containing protein</fullName>
    </recommendedName>
</protein>
<accession>A0ABR0NWC2</accession>
<name>A0ABR0NWC2_GOSAR</name>
<reference evidence="2 3" key="1">
    <citation type="submission" date="2023-03" db="EMBL/GenBank/DDBJ databases">
        <title>WGS of Gossypium arboreum.</title>
        <authorList>
            <person name="Yu D."/>
        </authorList>
    </citation>
    <scope>NUCLEOTIDE SEQUENCE [LARGE SCALE GENOMIC DNA]</scope>
    <source>
        <tissue evidence="2">Leaf</tissue>
    </source>
</reference>
<proteinExistence type="predicted"/>
<feature type="domain" description="Reverse transcriptase" evidence="1">
    <location>
        <begin position="101"/>
        <end position="209"/>
    </location>
</feature>
<dbReference type="CDD" id="cd01650">
    <property type="entry name" value="RT_nLTR_like"/>
    <property type="match status" value="1"/>
</dbReference>
<dbReference type="InterPro" id="IPR000477">
    <property type="entry name" value="RT_dom"/>
</dbReference>
<dbReference type="EMBL" id="JARKNE010000008">
    <property type="protein sequence ID" value="KAK5810623.1"/>
    <property type="molecule type" value="Genomic_DNA"/>
</dbReference>
<evidence type="ECO:0000259" key="1">
    <source>
        <dbReference type="Pfam" id="PF00078"/>
    </source>
</evidence>
<dbReference type="Pfam" id="PF00078">
    <property type="entry name" value="RVT_1"/>
    <property type="match status" value="1"/>
</dbReference>
<evidence type="ECO:0000313" key="3">
    <source>
        <dbReference type="Proteomes" id="UP001358586"/>
    </source>
</evidence>
<keyword evidence="3" id="KW-1185">Reference proteome</keyword>